<dbReference type="SUPFAM" id="SSF49785">
    <property type="entry name" value="Galactose-binding domain-like"/>
    <property type="match status" value="1"/>
</dbReference>
<proteinExistence type="predicted"/>
<evidence type="ECO:0000256" key="2">
    <source>
        <dbReference type="ARBA" id="ARBA00022692"/>
    </source>
</evidence>
<accession>A0A8H7DHG0</accession>
<feature type="compositionally biased region" description="Low complexity" evidence="5">
    <location>
        <begin position="770"/>
        <end position="786"/>
    </location>
</feature>
<keyword evidence="3" id="KW-1133">Transmembrane helix</keyword>
<evidence type="ECO:0000256" key="1">
    <source>
        <dbReference type="ARBA" id="ARBA00004308"/>
    </source>
</evidence>
<dbReference type="PROSITE" id="PS51469">
    <property type="entry name" value="SUN"/>
    <property type="match status" value="1"/>
</dbReference>
<dbReference type="InterPro" id="IPR045120">
    <property type="entry name" value="Suco/Slp1-like"/>
</dbReference>
<evidence type="ECO:0000259" key="7">
    <source>
        <dbReference type="PROSITE" id="PS51469"/>
    </source>
</evidence>
<dbReference type="GO" id="GO:0034975">
    <property type="term" value="P:protein folding in endoplasmic reticulum"/>
    <property type="evidence" value="ECO:0007669"/>
    <property type="project" value="TreeGrafter"/>
</dbReference>
<feature type="compositionally biased region" description="Acidic residues" evidence="5">
    <location>
        <begin position="843"/>
        <end position="862"/>
    </location>
</feature>
<dbReference type="Proteomes" id="UP000623467">
    <property type="component" value="Unassembled WGS sequence"/>
</dbReference>
<feature type="domain" description="SUN" evidence="7">
    <location>
        <begin position="102"/>
        <end position="268"/>
    </location>
</feature>
<comment type="subcellular location">
    <subcellularLocation>
        <location evidence="1">Endomembrane system</location>
    </subcellularLocation>
</comment>
<evidence type="ECO:0000313" key="8">
    <source>
        <dbReference type="EMBL" id="KAF7374470.1"/>
    </source>
</evidence>
<dbReference type="GO" id="GO:0016020">
    <property type="term" value="C:membrane"/>
    <property type="evidence" value="ECO:0007669"/>
    <property type="project" value="InterPro"/>
</dbReference>
<keyword evidence="4" id="KW-0472">Membrane</keyword>
<feature type="region of interest" description="Disordered" evidence="5">
    <location>
        <begin position="605"/>
        <end position="707"/>
    </location>
</feature>
<evidence type="ECO:0000256" key="6">
    <source>
        <dbReference type="SAM" id="SignalP"/>
    </source>
</evidence>
<evidence type="ECO:0000256" key="3">
    <source>
        <dbReference type="ARBA" id="ARBA00022989"/>
    </source>
</evidence>
<dbReference type="Pfam" id="PF07738">
    <property type="entry name" value="Sad1_UNC"/>
    <property type="match status" value="1"/>
</dbReference>
<feature type="chain" id="PRO_5034362773" evidence="6">
    <location>
        <begin position="21"/>
        <end position="879"/>
    </location>
</feature>
<comment type="caution">
    <text evidence="8">The sequence shown here is derived from an EMBL/GenBank/DDBJ whole genome shotgun (WGS) entry which is preliminary data.</text>
</comment>
<dbReference type="OrthoDB" id="266334at2759"/>
<keyword evidence="2" id="KW-0812">Transmembrane</keyword>
<keyword evidence="9" id="KW-1185">Reference proteome</keyword>
<feature type="signal peptide" evidence="6">
    <location>
        <begin position="1"/>
        <end position="20"/>
    </location>
</feature>
<name>A0A8H7DHG0_9AGAR</name>
<feature type="compositionally biased region" description="Polar residues" evidence="5">
    <location>
        <begin position="427"/>
        <end position="439"/>
    </location>
</feature>
<sequence length="879" mass="94791">MFFLLPPALVALILASPALAVPQSFNDPFKALAAHVVKLPEPPVCCLKPLEPTEPVQDDVLLSFEEWKEKQLAIQTVVVEKAKEKEGTVGERAVDGAEAPTPAAEVPNTQTTAQDAPHFRVPITDRFNYASLDCSARVHTSHRSAKSPASILSSKRDRYMLSPCRAEQQFIVVELCEDIRIDTVQLANFEFFSGVFKDFTVSVSKTYTTDPEGWTFASTHTAKNIRVSFHPPTSLRDFYRYIRIDFHSHYSNEYYCPISLLRVYGLTHLEEYKWEIWEQESRARAQQAVPSLPTEEPEPEPAPVPNPVRIPASYAEFLDAASTDSEEPLTGAEQPSQNAWDADTGFDEVLPPPATSEPSEPIDTSSTTSTTSEATSTDGSSTTQESGAASDSAPPSAASAPSNDAPAANGIPSTTASTTASTVSASNGNTGSALSTTSLVPAPAGGESIYRIIMNRLTALEANHTLYARYVEEHTSAVREMLRRVGEDLGRAEGVGKAQAQTYARTLLEWEKQRKRVDADFHELMRRIEYLSDEIVLEKRLGIAQLLLLLAVLVFMTLTRGSRGEAVMVPSVSRSALRAWGRRNLSLRNLSGSGDWDWVARLRSRSRSPKPAAPKPKEPQSTPIDARADTPIKLEFPSTEEKPPVPPSTASRPKPPRLNLNLHGPARPRSRTRSIGNTAVLEGQRAHSRTPTLGRTPHRRPETPTRAHAHTPAVLPIMHSVSHGSHAPRSARRWARTAHLHELRGGASGSGTASAQRLSVTTTATRDSVAAAPRSAPGPAAGMSAPDLGEGTDVFASPSPMPSGARSAGLRGMGLDEDGGGGLLSQDPSASPPFDLARGAYDGDADAWVDTDGSEVDGDADVGLESPWMERADHVAVGA</sequence>
<evidence type="ECO:0000313" key="9">
    <source>
        <dbReference type="Proteomes" id="UP000623467"/>
    </source>
</evidence>
<dbReference type="GO" id="GO:0012505">
    <property type="term" value="C:endomembrane system"/>
    <property type="evidence" value="ECO:0007669"/>
    <property type="project" value="UniProtKB-SubCell"/>
</dbReference>
<feature type="region of interest" description="Disordered" evidence="5">
    <location>
        <begin position="287"/>
        <end position="309"/>
    </location>
</feature>
<dbReference type="Gene3D" id="2.60.120.260">
    <property type="entry name" value="Galactose-binding domain-like"/>
    <property type="match status" value="1"/>
</dbReference>
<evidence type="ECO:0000256" key="4">
    <source>
        <dbReference type="ARBA" id="ARBA00023136"/>
    </source>
</evidence>
<reference evidence="8" key="1">
    <citation type="submission" date="2020-05" db="EMBL/GenBank/DDBJ databases">
        <title>Mycena genomes resolve the evolution of fungal bioluminescence.</title>
        <authorList>
            <person name="Tsai I.J."/>
        </authorList>
    </citation>
    <scope>NUCLEOTIDE SEQUENCE</scope>
    <source>
        <strain evidence="8">160909Yilan</strain>
    </source>
</reference>
<feature type="compositionally biased region" description="Polar residues" evidence="5">
    <location>
        <begin position="756"/>
        <end position="766"/>
    </location>
</feature>
<organism evidence="8 9">
    <name type="scientific">Mycena sanguinolenta</name>
    <dbReference type="NCBI Taxonomy" id="230812"/>
    <lineage>
        <taxon>Eukaryota</taxon>
        <taxon>Fungi</taxon>
        <taxon>Dikarya</taxon>
        <taxon>Basidiomycota</taxon>
        <taxon>Agaricomycotina</taxon>
        <taxon>Agaricomycetes</taxon>
        <taxon>Agaricomycetidae</taxon>
        <taxon>Agaricales</taxon>
        <taxon>Marasmiineae</taxon>
        <taxon>Mycenaceae</taxon>
        <taxon>Mycena</taxon>
    </lineage>
</organism>
<dbReference type="AlphaFoldDB" id="A0A8H7DHG0"/>
<feature type="compositionally biased region" description="Low complexity" evidence="5">
    <location>
        <begin position="356"/>
        <end position="426"/>
    </location>
</feature>
<dbReference type="EMBL" id="JACAZH010000002">
    <property type="protein sequence ID" value="KAF7374470.1"/>
    <property type="molecule type" value="Genomic_DNA"/>
</dbReference>
<dbReference type="InterPro" id="IPR008979">
    <property type="entry name" value="Galactose-bd-like_sf"/>
</dbReference>
<feature type="region of interest" description="Disordered" evidence="5">
    <location>
        <begin position="321"/>
        <end position="440"/>
    </location>
</feature>
<feature type="region of interest" description="Disordered" evidence="5">
    <location>
        <begin position="744"/>
        <end position="863"/>
    </location>
</feature>
<evidence type="ECO:0000256" key="5">
    <source>
        <dbReference type="SAM" id="MobiDB-lite"/>
    </source>
</evidence>
<dbReference type="PANTHER" id="PTHR12953:SF0">
    <property type="entry name" value="SUN DOMAIN-CONTAINING OSSIFICATION FACTOR"/>
    <property type="match status" value="1"/>
</dbReference>
<dbReference type="InterPro" id="IPR012919">
    <property type="entry name" value="SUN_dom"/>
</dbReference>
<keyword evidence="6" id="KW-0732">Signal</keyword>
<dbReference type="GO" id="GO:0005737">
    <property type="term" value="C:cytoplasm"/>
    <property type="evidence" value="ECO:0007669"/>
    <property type="project" value="TreeGrafter"/>
</dbReference>
<dbReference type="PANTHER" id="PTHR12953">
    <property type="entry name" value="MEMBRANE PROTEIN CH1 RELATED"/>
    <property type="match status" value="1"/>
</dbReference>
<gene>
    <name evidence="8" type="ORF">MSAN_00331300</name>
</gene>
<protein>
    <submittedName>
        <fullName evidence="8">SUN domain-containing protein</fullName>
    </submittedName>
</protein>